<dbReference type="InterPro" id="IPR029033">
    <property type="entry name" value="His_PPase_superfam"/>
</dbReference>
<accession>A0ABW5IU47</accession>
<dbReference type="SUPFAM" id="SSF53254">
    <property type="entry name" value="Phosphoglycerate mutase-like"/>
    <property type="match status" value="1"/>
</dbReference>
<comment type="caution">
    <text evidence="1">The sequence shown here is derived from an EMBL/GenBank/DDBJ whole genome shotgun (WGS) entry which is preliminary data.</text>
</comment>
<dbReference type="PANTHER" id="PTHR48100:SF1">
    <property type="entry name" value="HISTIDINE PHOSPHATASE FAMILY PROTEIN-RELATED"/>
    <property type="match status" value="1"/>
</dbReference>
<dbReference type="InterPro" id="IPR013078">
    <property type="entry name" value="His_Pase_superF_clade-1"/>
</dbReference>
<dbReference type="Gene3D" id="3.40.50.1240">
    <property type="entry name" value="Phosphoglycerate mutase-like"/>
    <property type="match status" value="1"/>
</dbReference>
<reference evidence="2" key="1">
    <citation type="journal article" date="2019" name="Int. J. Syst. Evol. Microbiol.">
        <title>The Global Catalogue of Microorganisms (GCM) 10K type strain sequencing project: providing services to taxonomists for standard genome sequencing and annotation.</title>
        <authorList>
            <consortium name="The Broad Institute Genomics Platform"/>
            <consortium name="The Broad Institute Genome Sequencing Center for Infectious Disease"/>
            <person name="Wu L."/>
            <person name="Ma J."/>
        </authorList>
    </citation>
    <scope>NUCLEOTIDE SEQUENCE [LARGE SCALE GENOMIC DNA]</scope>
    <source>
        <strain evidence="2">KCTC 42585</strain>
    </source>
</reference>
<sequence length="176" mass="20059">MTAFLIFVLCLFPLENSEGEKKTASNDIQQSEMTTYYFIRHAEKDESDPSNKDPQLTQTGKERAAKWAEIFKEVDFDLIYSSDFARTRETAGIIAETQQKMVNFYDPKNMLDKDFQSKTGGKTVLIVGHSNTNPRFVNQILEENRYSDISEEESGSLFIVTVAPEGTKSCQLLYIN</sequence>
<dbReference type="InterPro" id="IPR050275">
    <property type="entry name" value="PGM_Phosphatase"/>
</dbReference>
<dbReference type="EMBL" id="JBHULT010000003">
    <property type="protein sequence ID" value="MFD2516289.1"/>
    <property type="molecule type" value="Genomic_DNA"/>
</dbReference>
<dbReference type="RefSeq" id="WP_380747250.1">
    <property type="nucleotide sequence ID" value="NZ_JBHULT010000003.1"/>
</dbReference>
<gene>
    <name evidence="1" type="ORF">ACFSTG_00105</name>
</gene>
<keyword evidence="2" id="KW-1185">Reference proteome</keyword>
<evidence type="ECO:0000313" key="2">
    <source>
        <dbReference type="Proteomes" id="UP001597468"/>
    </source>
</evidence>
<dbReference type="CDD" id="cd07067">
    <property type="entry name" value="HP_PGM_like"/>
    <property type="match status" value="1"/>
</dbReference>
<name>A0ABW5IU47_9FLAO</name>
<protein>
    <submittedName>
        <fullName evidence="1">SixA phosphatase family protein</fullName>
    </submittedName>
</protein>
<dbReference type="Pfam" id="PF00300">
    <property type="entry name" value="His_Phos_1"/>
    <property type="match status" value="1"/>
</dbReference>
<proteinExistence type="predicted"/>
<dbReference type="PANTHER" id="PTHR48100">
    <property type="entry name" value="BROAD-SPECIFICITY PHOSPHATASE YOR283W-RELATED"/>
    <property type="match status" value="1"/>
</dbReference>
<organism evidence="1 2">
    <name type="scientific">Salinimicrobium flavum</name>
    <dbReference type="NCBI Taxonomy" id="1737065"/>
    <lineage>
        <taxon>Bacteria</taxon>
        <taxon>Pseudomonadati</taxon>
        <taxon>Bacteroidota</taxon>
        <taxon>Flavobacteriia</taxon>
        <taxon>Flavobacteriales</taxon>
        <taxon>Flavobacteriaceae</taxon>
        <taxon>Salinimicrobium</taxon>
    </lineage>
</organism>
<evidence type="ECO:0000313" key="1">
    <source>
        <dbReference type="EMBL" id="MFD2516289.1"/>
    </source>
</evidence>
<dbReference type="Proteomes" id="UP001597468">
    <property type="component" value="Unassembled WGS sequence"/>
</dbReference>